<dbReference type="GO" id="GO:0005634">
    <property type="term" value="C:nucleus"/>
    <property type="evidence" value="ECO:0007669"/>
    <property type="project" value="TreeGrafter"/>
</dbReference>
<evidence type="ECO:0000256" key="5">
    <source>
        <dbReference type="PROSITE-ProRule" id="PRU00278"/>
    </source>
</evidence>
<dbReference type="InterPro" id="IPR001202">
    <property type="entry name" value="WW_dom"/>
</dbReference>
<reference evidence="8 9" key="1">
    <citation type="journal article" date="2007" name="Nature">
        <title>Evolution of genes and genomes on the Drosophila phylogeny.</title>
        <authorList>
            <consortium name="Drosophila 12 Genomes Consortium"/>
            <person name="Clark A.G."/>
            <person name="Eisen M.B."/>
            <person name="Smith D.R."/>
            <person name="Bergman C.M."/>
            <person name="Oliver B."/>
            <person name="Markow T.A."/>
            <person name="Kaufman T.C."/>
            <person name="Kellis M."/>
            <person name="Gelbart W."/>
            <person name="Iyer V.N."/>
            <person name="Pollard D.A."/>
            <person name="Sackton T.B."/>
            <person name="Larracuente A.M."/>
            <person name="Singh N.D."/>
            <person name="Abad J.P."/>
            <person name="Abt D.N."/>
            <person name="Adryan B."/>
            <person name="Aguade M."/>
            <person name="Akashi H."/>
            <person name="Anderson W.W."/>
            <person name="Aquadro C.F."/>
            <person name="Ardell D.H."/>
            <person name="Arguello R."/>
            <person name="Artieri C.G."/>
            <person name="Barbash D.A."/>
            <person name="Barker D."/>
            <person name="Barsanti P."/>
            <person name="Batterham P."/>
            <person name="Batzoglou S."/>
            <person name="Begun D."/>
            <person name="Bhutkar A."/>
            <person name="Blanco E."/>
            <person name="Bosak S.A."/>
            <person name="Bradley R.K."/>
            <person name="Brand A.D."/>
            <person name="Brent M.R."/>
            <person name="Brooks A.N."/>
            <person name="Brown R.H."/>
            <person name="Butlin R.K."/>
            <person name="Caggese C."/>
            <person name="Calvi B.R."/>
            <person name="Bernardo de Carvalho A."/>
            <person name="Caspi A."/>
            <person name="Castrezana S."/>
            <person name="Celniker S.E."/>
            <person name="Chang J.L."/>
            <person name="Chapple C."/>
            <person name="Chatterji S."/>
            <person name="Chinwalla A."/>
            <person name="Civetta A."/>
            <person name="Clifton S.W."/>
            <person name="Comeron J.M."/>
            <person name="Costello J.C."/>
            <person name="Coyne J.A."/>
            <person name="Daub J."/>
            <person name="David R.G."/>
            <person name="Delcher A.L."/>
            <person name="Delehaunty K."/>
            <person name="Do C.B."/>
            <person name="Ebling H."/>
            <person name="Edwards K."/>
            <person name="Eickbush T."/>
            <person name="Evans J.D."/>
            <person name="Filipski A."/>
            <person name="Findeiss S."/>
            <person name="Freyhult E."/>
            <person name="Fulton L."/>
            <person name="Fulton R."/>
            <person name="Garcia A.C."/>
            <person name="Gardiner A."/>
            <person name="Garfield D.A."/>
            <person name="Garvin B.E."/>
            <person name="Gibson G."/>
            <person name="Gilbert D."/>
            <person name="Gnerre S."/>
            <person name="Godfrey J."/>
            <person name="Good R."/>
            <person name="Gotea V."/>
            <person name="Gravely B."/>
            <person name="Greenberg A.J."/>
            <person name="Griffiths-Jones S."/>
            <person name="Gross S."/>
            <person name="Guigo R."/>
            <person name="Gustafson E.A."/>
            <person name="Haerty W."/>
            <person name="Hahn M.W."/>
            <person name="Halligan D.L."/>
            <person name="Halpern A.L."/>
            <person name="Halter G.M."/>
            <person name="Han M.V."/>
            <person name="Heger A."/>
            <person name="Hillier L."/>
            <person name="Hinrichs A.S."/>
            <person name="Holmes I."/>
            <person name="Hoskins R.A."/>
            <person name="Hubisz M.J."/>
            <person name="Hultmark D."/>
            <person name="Huntley M.A."/>
            <person name="Jaffe D.B."/>
            <person name="Jagadeeshan S."/>
            <person name="Jeck W.R."/>
            <person name="Johnson J."/>
            <person name="Jones C.D."/>
            <person name="Jordan W.C."/>
            <person name="Karpen G.H."/>
            <person name="Kataoka E."/>
            <person name="Keightley P.D."/>
            <person name="Kheradpour P."/>
            <person name="Kirkness E.F."/>
            <person name="Koerich L.B."/>
            <person name="Kristiansen K."/>
            <person name="Kudrna D."/>
            <person name="Kulathinal R.J."/>
            <person name="Kumar S."/>
            <person name="Kwok R."/>
            <person name="Lander E."/>
            <person name="Langley C.H."/>
            <person name="Lapoint R."/>
            <person name="Lazzaro B.P."/>
            <person name="Lee S.J."/>
            <person name="Levesque L."/>
            <person name="Li R."/>
            <person name="Lin C.F."/>
            <person name="Lin M.F."/>
            <person name="Lindblad-Toh K."/>
            <person name="Llopart A."/>
            <person name="Long M."/>
            <person name="Low L."/>
            <person name="Lozovsky E."/>
            <person name="Lu J."/>
            <person name="Luo M."/>
            <person name="Machado C.A."/>
            <person name="Makalowski W."/>
            <person name="Marzo M."/>
            <person name="Matsuda M."/>
            <person name="Matzkin L."/>
            <person name="McAllister B."/>
            <person name="McBride C.S."/>
            <person name="McKernan B."/>
            <person name="McKernan K."/>
            <person name="Mendez-Lago M."/>
            <person name="Minx P."/>
            <person name="Mollenhauer M.U."/>
            <person name="Montooth K."/>
            <person name="Mount S.M."/>
            <person name="Mu X."/>
            <person name="Myers E."/>
            <person name="Negre B."/>
            <person name="Newfeld S."/>
            <person name="Nielsen R."/>
            <person name="Noor M.A."/>
            <person name="O'Grady P."/>
            <person name="Pachter L."/>
            <person name="Papaceit M."/>
            <person name="Parisi M.J."/>
            <person name="Parisi M."/>
            <person name="Parts L."/>
            <person name="Pedersen J.S."/>
            <person name="Pesole G."/>
            <person name="Phillippy A.M."/>
            <person name="Ponting C.P."/>
            <person name="Pop M."/>
            <person name="Porcelli D."/>
            <person name="Powell J.R."/>
            <person name="Prohaska S."/>
            <person name="Pruitt K."/>
            <person name="Puig M."/>
            <person name="Quesneville H."/>
            <person name="Ram K.R."/>
            <person name="Rand D."/>
            <person name="Rasmussen M.D."/>
            <person name="Reed L.K."/>
            <person name="Reenan R."/>
            <person name="Reily A."/>
            <person name="Remington K.A."/>
            <person name="Rieger T.T."/>
            <person name="Ritchie M.G."/>
            <person name="Robin C."/>
            <person name="Rogers Y.H."/>
            <person name="Rohde C."/>
            <person name="Rozas J."/>
            <person name="Rubenfield M.J."/>
            <person name="Ruiz A."/>
            <person name="Russo S."/>
            <person name="Salzberg S.L."/>
            <person name="Sanchez-Gracia A."/>
            <person name="Saranga D.J."/>
            <person name="Sato H."/>
            <person name="Schaeffer S.W."/>
            <person name="Schatz M.C."/>
            <person name="Schlenke T."/>
            <person name="Schwartz R."/>
            <person name="Segarra C."/>
            <person name="Singh R.S."/>
            <person name="Sirot L."/>
            <person name="Sirota M."/>
            <person name="Sisneros N.B."/>
            <person name="Smith C.D."/>
            <person name="Smith T.F."/>
            <person name="Spieth J."/>
            <person name="Stage D.E."/>
            <person name="Stark A."/>
            <person name="Stephan W."/>
            <person name="Strausberg R.L."/>
            <person name="Strempel S."/>
            <person name="Sturgill D."/>
            <person name="Sutton G."/>
            <person name="Sutton G.G."/>
            <person name="Tao W."/>
            <person name="Teichmann S."/>
            <person name="Tobari Y.N."/>
            <person name="Tomimura Y."/>
            <person name="Tsolas J.M."/>
            <person name="Valente V.L."/>
            <person name="Venter E."/>
            <person name="Venter J.C."/>
            <person name="Vicario S."/>
            <person name="Vieira F.G."/>
            <person name="Vilella A.J."/>
            <person name="Villasante A."/>
            <person name="Walenz B."/>
            <person name="Wang J."/>
            <person name="Wasserman M."/>
            <person name="Watts T."/>
            <person name="Wilson D."/>
            <person name="Wilson R.K."/>
            <person name="Wing R.A."/>
            <person name="Wolfner M.F."/>
            <person name="Wong A."/>
            <person name="Wong G.K."/>
            <person name="Wu C.I."/>
            <person name="Wu G."/>
            <person name="Yamamoto D."/>
            <person name="Yang H.P."/>
            <person name="Yang S.P."/>
            <person name="Yorke J.A."/>
            <person name="Yoshida K."/>
            <person name="Zdobnov E."/>
            <person name="Zhang P."/>
            <person name="Zhang Y."/>
            <person name="Zimin A.V."/>
            <person name="Baldwin J."/>
            <person name="Abdouelleil A."/>
            <person name="Abdulkadir J."/>
            <person name="Abebe A."/>
            <person name="Abera B."/>
            <person name="Abreu J."/>
            <person name="Acer S.C."/>
            <person name="Aftuck L."/>
            <person name="Alexander A."/>
            <person name="An P."/>
            <person name="Anderson E."/>
            <person name="Anderson S."/>
            <person name="Arachi H."/>
            <person name="Azer M."/>
            <person name="Bachantsang P."/>
            <person name="Barry A."/>
            <person name="Bayul T."/>
            <person name="Berlin A."/>
            <person name="Bessette D."/>
            <person name="Bloom T."/>
            <person name="Blye J."/>
            <person name="Boguslavskiy L."/>
            <person name="Bonnet C."/>
            <person name="Boukhgalter B."/>
            <person name="Bourzgui I."/>
            <person name="Brown A."/>
            <person name="Cahill P."/>
            <person name="Channer S."/>
            <person name="Cheshatsang Y."/>
            <person name="Chuda L."/>
            <person name="Citroen M."/>
            <person name="Collymore A."/>
            <person name="Cooke P."/>
            <person name="Costello M."/>
            <person name="D'Aco K."/>
            <person name="Daza R."/>
            <person name="De Haan G."/>
            <person name="DeGray S."/>
            <person name="DeMaso C."/>
            <person name="Dhargay N."/>
            <person name="Dooley K."/>
            <person name="Dooley E."/>
            <person name="Doricent M."/>
            <person name="Dorje P."/>
            <person name="Dorjee K."/>
            <person name="Dupes A."/>
            <person name="Elong R."/>
            <person name="Falk J."/>
            <person name="Farina A."/>
            <person name="Faro S."/>
            <person name="Ferguson D."/>
            <person name="Fisher S."/>
            <person name="Foley C.D."/>
            <person name="Franke A."/>
            <person name="Friedrich D."/>
            <person name="Gadbois L."/>
            <person name="Gearin G."/>
            <person name="Gearin C.R."/>
            <person name="Giannoukos G."/>
            <person name="Goode T."/>
            <person name="Graham J."/>
            <person name="Grandbois E."/>
            <person name="Grewal S."/>
            <person name="Gyaltsen K."/>
            <person name="Hafez N."/>
            <person name="Hagos B."/>
            <person name="Hall J."/>
            <person name="Henson C."/>
            <person name="Hollinger A."/>
            <person name="Honan T."/>
            <person name="Huard M.D."/>
            <person name="Hughes L."/>
            <person name="Hurhula B."/>
            <person name="Husby M.E."/>
            <person name="Kamat A."/>
            <person name="Kanga B."/>
            <person name="Kashin S."/>
            <person name="Khazanovich D."/>
            <person name="Kisner P."/>
            <person name="Lance K."/>
            <person name="Lara M."/>
            <person name="Lee W."/>
            <person name="Lennon N."/>
            <person name="Letendre F."/>
            <person name="LeVine R."/>
            <person name="Lipovsky A."/>
            <person name="Liu X."/>
            <person name="Liu J."/>
            <person name="Liu S."/>
            <person name="Lokyitsang T."/>
            <person name="Lokyitsang Y."/>
            <person name="Lubonja R."/>
            <person name="Lui A."/>
            <person name="MacDonald P."/>
            <person name="Magnisalis V."/>
            <person name="Maru K."/>
            <person name="Matthews C."/>
            <person name="McCusker W."/>
            <person name="McDonough S."/>
            <person name="Mehta T."/>
            <person name="Meldrim J."/>
            <person name="Meneus L."/>
            <person name="Mihai O."/>
            <person name="Mihalev A."/>
            <person name="Mihova T."/>
            <person name="Mittelman R."/>
            <person name="Mlenga V."/>
            <person name="Montmayeur A."/>
            <person name="Mulrain L."/>
            <person name="Navidi A."/>
            <person name="Naylor J."/>
            <person name="Negash T."/>
            <person name="Nguyen T."/>
            <person name="Nguyen N."/>
            <person name="Nicol R."/>
            <person name="Norbu C."/>
            <person name="Norbu N."/>
            <person name="Novod N."/>
            <person name="O'Neill B."/>
            <person name="Osman S."/>
            <person name="Markiewicz E."/>
            <person name="Oyono O.L."/>
            <person name="Patti C."/>
            <person name="Phunkhang P."/>
            <person name="Pierre F."/>
            <person name="Priest M."/>
            <person name="Raghuraman S."/>
            <person name="Rege F."/>
            <person name="Reyes R."/>
            <person name="Rise C."/>
            <person name="Rogov P."/>
            <person name="Ross K."/>
            <person name="Ryan E."/>
            <person name="Settipalli S."/>
            <person name="Shea T."/>
            <person name="Sherpa N."/>
            <person name="Shi L."/>
            <person name="Shih D."/>
            <person name="Sparrow T."/>
            <person name="Spaulding J."/>
            <person name="Stalker J."/>
            <person name="Stange-Thomann N."/>
            <person name="Stavropoulos S."/>
            <person name="Stone C."/>
            <person name="Strader C."/>
            <person name="Tesfaye S."/>
            <person name="Thomson T."/>
            <person name="Thoulutsang Y."/>
            <person name="Thoulutsang D."/>
            <person name="Topham K."/>
            <person name="Topping I."/>
            <person name="Tsamla T."/>
            <person name="Vassiliev H."/>
            <person name="Vo A."/>
            <person name="Wangchuk T."/>
            <person name="Wangdi T."/>
            <person name="Weiand M."/>
            <person name="Wilkinson J."/>
            <person name="Wilson A."/>
            <person name="Yadav S."/>
            <person name="Young G."/>
            <person name="Yu Q."/>
            <person name="Zembek L."/>
            <person name="Zhong D."/>
            <person name="Zimmer A."/>
            <person name="Zwirko Z."/>
            <person name="Jaffe D.B."/>
            <person name="Alvarez P."/>
            <person name="Brockman W."/>
            <person name="Butler J."/>
            <person name="Chin C."/>
            <person name="Gnerre S."/>
            <person name="Grabherr M."/>
            <person name="Kleber M."/>
            <person name="Mauceli E."/>
            <person name="MacCallum I."/>
        </authorList>
    </citation>
    <scope>NUCLEOTIDE SEQUENCE [LARGE SCALE GENOMIC DNA]</scope>
    <source>
        <strain evidence="9">Tai18E2 / Tucson 14021-0261.01</strain>
    </source>
</reference>
<accession>B4PC44</accession>
<dbReference type="EC" id="5.2.1.8" evidence="2"/>
<evidence type="ECO:0000256" key="4">
    <source>
        <dbReference type="ARBA" id="ARBA00023235"/>
    </source>
</evidence>
<dbReference type="SUPFAM" id="SSF51045">
    <property type="entry name" value="WW domain"/>
    <property type="match status" value="1"/>
</dbReference>
<dbReference type="PANTHER" id="PTHR10657">
    <property type="entry name" value="PEPTIDYL-PROLYL CIS-TRANS ISOMERASE"/>
    <property type="match status" value="1"/>
</dbReference>
<dbReference type="PROSITE" id="PS01096">
    <property type="entry name" value="PPIC_PPIASE_1"/>
    <property type="match status" value="1"/>
</dbReference>
<dbReference type="Gene3D" id="2.20.70.10">
    <property type="match status" value="1"/>
</dbReference>
<dbReference type="InterPro" id="IPR046357">
    <property type="entry name" value="PPIase_dom_sf"/>
</dbReference>
<evidence type="ECO:0000256" key="3">
    <source>
        <dbReference type="ARBA" id="ARBA00023110"/>
    </source>
</evidence>
<comment type="catalytic activity">
    <reaction evidence="1">
        <text>[protein]-peptidylproline (omega=180) = [protein]-peptidylproline (omega=0)</text>
        <dbReference type="Rhea" id="RHEA:16237"/>
        <dbReference type="Rhea" id="RHEA-COMP:10747"/>
        <dbReference type="Rhea" id="RHEA-COMP:10748"/>
        <dbReference type="ChEBI" id="CHEBI:83833"/>
        <dbReference type="ChEBI" id="CHEBI:83834"/>
        <dbReference type="EC" id="5.2.1.8"/>
    </reaction>
</comment>
<dbReference type="PROSITE" id="PS50198">
    <property type="entry name" value="PPIC_PPIASE_2"/>
    <property type="match status" value="1"/>
</dbReference>
<feature type="domain" description="WW" evidence="6">
    <location>
        <begin position="70"/>
        <end position="104"/>
    </location>
</feature>
<dbReference type="OrthoDB" id="2530521at2759"/>
<keyword evidence="9" id="KW-1185">Reference proteome</keyword>
<dbReference type="PANTHER" id="PTHR10657:SF4">
    <property type="entry name" value="PEPTIDYL-PROLYL CIS-TRANS ISOMERASE-RELATED"/>
    <property type="match status" value="1"/>
</dbReference>
<dbReference type="GO" id="GO:0003755">
    <property type="term" value="F:peptidyl-prolyl cis-trans isomerase activity"/>
    <property type="evidence" value="ECO:0007669"/>
    <property type="project" value="UniProtKB-KW"/>
</dbReference>
<dbReference type="InterPro" id="IPR000297">
    <property type="entry name" value="PPIase_PpiC"/>
</dbReference>
<dbReference type="eggNOG" id="KOG3259">
    <property type="taxonomic scope" value="Eukaryota"/>
</dbReference>
<evidence type="ECO:0000256" key="1">
    <source>
        <dbReference type="ARBA" id="ARBA00000971"/>
    </source>
</evidence>
<sequence length="370" mass="42222">MNFENSAQCKFDIYKVEDVENGNQEACDESWGCVGASSKGVDWSINLNSDPYGGLESENMSLVSTSERNAKLPVGWEERIAPSTKESYFYDTITGKVHFTLPPSDDPESERDSSNRSPRCTFRCSHILVKHVESDRCSSYRQPVVKRTRQEALNKILQASYLVESGESEFASLARTMSDCCSARHGGDLGPLRLAQTSFSFEENILRLNTPEVSDIFQTNAGYHILWRTPVDYRKRHKRGLKQLINATKRKKSKTHLVKNKYLSSLLRKPKAFLRNSIDEKPRTRAFESKFSCPSSVSFKTPYPTSVSQDPSIIYAKQQREVRNQIVQDKLDDTMHLGRYLKLMETNASGNCPIKLKNVRQDFFMNKARL</sequence>
<dbReference type="SMART" id="SM00456">
    <property type="entry name" value="WW"/>
    <property type="match status" value="1"/>
</dbReference>
<dbReference type="InterPro" id="IPR036020">
    <property type="entry name" value="WW_dom_sf"/>
</dbReference>
<dbReference type="PROSITE" id="PS50020">
    <property type="entry name" value="WW_DOMAIN_2"/>
    <property type="match status" value="1"/>
</dbReference>
<evidence type="ECO:0000259" key="7">
    <source>
        <dbReference type="PROSITE" id="PS50198"/>
    </source>
</evidence>
<dbReference type="InterPro" id="IPR051370">
    <property type="entry name" value="PPIase_Pin1"/>
</dbReference>
<dbReference type="SUPFAM" id="SSF54534">
    <property type="entry name" value="FKBP-like"/>
    <property type="match status" value="1"/>
</dbReference>
<dbReference type="KEGG" id="dya:Dyak_GE21032"/>
<evidence type="ECO:0000313" key="9">
    <source>
        <dbReference type="Proteomes" id="UP000002282"/>
    </source>
</evidence>
<dbReference type="Pfam" id="PF00639">
    <property type="entry name" value="Rotamase"/>
    <property type="match status" value="1"/>
</dbReference>
<dbReference type="AlphaFoldDB" id="B4PC44"/>
<dbReference type="HOGENOM" id="CLU_726213_0_0_1"/>
<evidence type="ECO:0000259" key="6">
    <source>
        <dbReference type="PROSITE" id="PS50020"/>
    </source>
</evidence>
<keyword evidence="4 5" id="KW-0413">Isomerase</keyword>
<dbReference type="Pfam" id="PF00397">
    <property type="entry name" value="WW"/>
    <property type="match status" value="1"/>
</dbReference>
<dbReference type="Gene3D" id="3.10.50.40">
    <property type="match status" value="1"/>
</dbReference>
<keyword evidence="3 5" id="KW-0697">Rotamase</keyword>
<dbReference type="Proteomes" id="UP000002282">
    <property type="component" value="Chromosome 3L"/>
</dbReference>
<evidence type="ECO:0000313" key="8">
    <source>
        <dbReference type="EMBL" id="EDW92699.1"/>
    </source>
</evidence>
<evidence type="ECO:0000256" key="2">
    <source>
        <dbReference type="ARBA" id="ARBA00013194"/>
    </source>
</evidence>
<proteinExistence type="predicted"/>
<dbReference type="InterPro" id="IPR023058">
    <property type="entry name" value="PPIase_PpiC_CS"/>
</dbReference>
<dbReference type="OMA" id="CCSARHG"/>
<feature type="domain" description="PpiC" evidence="7">
    <location>
        <begin position="119"/>
        <end position="230"/>
    </location>
</feature>
<dbReference type="GO" id="GO:0005829">
    <property type="term" value="C:cytosol"/>
    <property type="evidence" value="ECO:0007669"/>
    <property type="project" value="TreeGrafter"/>
</dbReference>
<dbReference type="GO" id="GO:0060255">
    <property type="term" value="P:regulation of macromolecule metabolic process"/>
    <property type="evidence" value="ECO:0007669"/>
    <property type="project" value="UniProtKB-ARBA"/>
</dbReference>
<dbReference type="EMBL" id="CM000159">
    <property type="protein sequence ID" value="EDW92699.1"/>
    <property type="molecule type" value="Genomic_DNA"/>
</dbReference>
<protein>
    <recommendedName>
        <fullName evidence="2">peptidylprolyl isomerase</fullName>
        <ecNumber evidence="2">5.2.1.8</ecNumber>
    </recommendedName>
</protein>
<dbReference type="GO" id="GO:0080090">
    <property type="term" value="P:regulation of primary metabolic process"/>
    <property type="evidence" value="ECO:0007669"/>
    <property type="project" value="UniProtKB-ARBA"/>
</dbReference>
<dbReference type="SMR" id="B4PC44"/>
<name>B4PC44_DROYA</name>
<reference evidence="8 9" key="2">
    <citation type="journal article" date="2007" name="PLoS Biol.">
        <title>Principles of genome evolution in the Drosophila melanogaster species group.</title>
        <authorList>
            <person name="Ranz J.M."/>
            <person name="Maurin D."/>
            <person name="Chan Y.S."/>
            <person name="von Grotthuss M."/>
            <person name="Hillier L.W."/>
            <person name="Roote J."/>
            <person name="Ashburner M."/>
            <person name="Bergman C.M."/>
        </authorList>
    </citation>
    <scope>NUCLEOTIDE SEQUENCE [LARGE SCALE GENOMIC DNA]</scope>
    <source>
        <strain evidence="9">Tai18E2 / Tucson 14021-0261.01</strain>
    </source>
</reference>
<gene>
    <name evidence="8" type="primary">Dyak\GE21032</name>
    <name evidence="8" type="synonym">dyak_GLEANR_4828</name>
    <name evidence="8" type="synonym">GE21032</name>
    <name evidence="8" type="ORF">Dyak_GE21032</name>
</gene>
<dbReference type="PhylomeDB" id="B4PC44"/>
<organism evidence="8 9">
    <name type="scientific">Drosophila yakuba</name>
    <name type="common">Fruit fly</name>
    <dbReference type="NCBI Taxonomy" id="7245"/>
    <lineage>
        <taxon>Eukaryota</taxon>
        <taxon>Metazoa</taxon>
        <taxon>Ecdysozoa</taxon>
        <taxon>Arthropoda</taxon>
        <taxon>Hexapoda</taxon>
        <taxon>Insecta</taxon>
        <taxon>Pterygota</taxon>
        <taxon>Neoptera</taxon>
        <taxon>Endopterygota</taxon>
        <taxon>Diptera</taxon>
        <taxon>Brachycera</taxon>
        <taxon>Muscomorpha</taxon>
        <taxon>Ephydroidea</taxon>
        <taxon>Drosophilidae</taxon>
        <taxon>Drosophila</taxon>
        <taxon>Sophophora</taxon>
    </lineage>
</organism>